<name>A0A0A3ADS1_9PAST</name>
<dbReference type="EMBL" id="JPJQ01000054">
    <property type="protein sequence ID" value="KGQ59714.1"/>
    <property type="molecule type" value="Genomic_DNA"/>
</dbReference>
<dbReference type="Proteomes" id="UP000030554">
    <property type="component" value="Unassembled WGS sequence"/>
</dbReference>
<evidence type="ECO:0000313" key="2">
    <source>
        <dbReference type="Proteomes" id="UP000030554"/>
    </source>
</evidence>
<protein>
    <submittedName>
        <fullName evidence="1">Uncharacterized protein</fullName>
    </submittedName>
</protein>
<accession>A0A0A3ADS1</accession>
<evidence type="ECO:0000313" key="1">
    <source>
        <dbReference type="EMBL" id="KGQ59714.1"/>
    </source>
</evidence>
<dbReference type="AlphaFoldDB" id="A0A0A3ADS1"/>
<proteinExistence type="predicted"/>
<sequence>MKYLIGHAQKIAQRYYISNVINIMEMNDKEKIKARTLTHLLDGTVVEPHPMDMYALTKLRHRWSVQTGVLCREQTGKVYFDKVQEMNLVEDELDLRDVKSYISQALFDSWERANPLNKLTMYWLMSPIPDHRFTMRQAIAPIYVNNVLGEMLTKYEHDNPEHPVKHLLCPTLDDFITYLVGQS</sequence>
<comment type="caution">
    <text evidence="1">The sequence shown here is derived from an EMBL/GenBank/DDBJ whole genome shotgun (WGS) entry which is preliminary data.</text>
</comment>
<reference evidence="1 2" key="1">
    <citation type="submission" date="2014-07" db="EMBL/GenBank/DDBJ databases">
        <title>Chaperone-usher fimbriae in a diverse selection of Gallibacterium genomes.</title>
        <authorList>
            <person name="Kudirkiene E."/>
            <person name="Bager R.J."/>
            <person name="Johnson T.J."/>
            <person name="Bojesen A.M."/>
        </authorList>
    </citation>
    <scope>NUCLEOTIDE SEQUENCE [LARGE SCALE GENOMIC DNA]</scope>
    <source>
        <strain evidence="1 2">4895</strain>
    </source>
</reference>
<gene>
    <name evidence="1" type="ORF">IO48_10815</name>
</gene>
<organism evidence="1 2">
    <name type="scientific">Gallibacterium anatis 4895</name>
    <dbReference type="NCBI Taxonomy" id="1396510"/>
    <lineage>
        <taxon>Bacteria</taxon>
        <taxon>Pseudomonadati</taxon>
        <taxon>Pseudomonadota</taxon>
        <taxon>Gammaproteobacteria</taxon>
        <taxon>Pasteurellales</taxon>
        <taxon>Pasteurellaceae</taxon>
        <taxon>Gallibacterium</taxon>
    </lineage>
</organism>